<comment type="caution">
    <text evidence="4">The sequence shown here is derived from an EMBL/GenBank/DDBJ whole genome shotgun (WGS) entry which is preliminary data.</text>
</comment>
<evidence type="ECO:0000256" key="1">
    <source>
        <dbReference type="ARBA" id="ARBA00022679"/>
    </source>
</evidence>
<name>A0A7V4NGI4_FERPE</name>
<dbReference type="InterPro" id="IPR028098">
    <property type="entry name" value="Glyco_trans_4-like_N"/>
</dbReference>
<dbReference type="SUPFAM" id="SSF53756">
    <property type="entry name" value="UDP-Glycosyltransferase/glycogen phosphorylase"/>
    <property type="match status" value="1"/>
</dbReference>
<feature type="domain" description="Glycosyltransferase subfamily 4-like N-terminal" evidence="3">
    <location>
        <begin position="91"/>
        <end position="163"/>
    </location>
</feature>
<dbReference type="FunFam" id="3.40.50.2000:FF:000119">
    <property type="entry name" value="Glycosyl transferase group 1"/>
    <property type="match status" value="1"/>
</dbReference>
<sequence length="369" mass="41822">MIKASGIGTYIRNLLFRIGKLYPDIQLLLILNEANAANELRKWVFKKPSVMKTSAKVFSVSEQLLLPLIIPPSDIYWVPNVNVPMLPIRARHMIVTVHDVLHLSHPEFFKRSTVKLFKLLFMQALKRSDVVLTVSNFSKQEILRFSSVEEEKIHVVYPGVDLQTFSDRKLSSDEIARLRFAYGLPERFLLYVGNVKPHKNVVRLLKAFDKLSSNAPHLVIVGRKDGFITGDNQVGKVLSQMRKRDKVLFTGVVKQEDLPNFYRLALALVFPSLYEGFGLPPLEAQASGCPVILSNAASLPEVYGNTALYCDPYDVDDIAEKIQLVLDDHLLREKLRQAGLENAKRFSWEESARQIISIFISACSNQKIS</sequence>
<proteinExistence type="predicted"/>
<dbReference type="CDD" id="cd03809">
    <property type="entry name" value="GT4_MtfB-like"/>
    <property type="match status" value="1"/>
</dbReference>
<dbReference type="Pfam" id="PF13439">
    <property type="entry name" value="Glyco_transf_4"/>
    <property type="match status" value="1"/>
</dbReference>
<accession>A0A7V4NGI4</accession>
<evidence type="ECO:0000259" key="3">
    <source>
        <dbReference type="Pfam" id="PF13439"/>
    </source>
</evidence>
<gene>
    <name evidence="4" type="ORF">ENT78_05045</name>
</gene>
<dbReference type="GO" id="GO:0009103">
    <property type="term" value="P:lipopolysaccharide biosynthetic process"/>
    <property type="evidence" value="ECO:0007669"/>
    <property type="project" value="TreeGrafter"/>
</dbReference>
<dbReference type="EMBL" id="DSZZ01000230">
    <property type="protein sequence ID" value="HGU52877.1"/>
    <property type="molecule type" value="Genomic_DNA"/>
</dbReference>
<dbReference type="PANTHER" id="PTHR46401">
    <property type="entry name" value="GLYCOSYLTRANSFERASE WBBK-RELATED"/>
    <property type="match status" value="1"/>
</dbReference>
<protein>
    <submittedName>
        <fullName evidence="4">Glycosyltransferase family 1 protein</fullName>
    </submittedName>
</protein>
<dbReference type="GO" id="GO:0016757">
    <property type="term" value="F:glycosyltransferase activity"/>
    <property type="evidence" value="ECO:0007669"/>
    <property type="project" value="InterPro"/>
</dbReference>
<dbReference type="AlphaFoldDB" id="A0A7V4NGI4"/>
<keyword evidence="1 4" id="KW-0808">Transferase</keyword>
<dbReference type="InterPro" id="IPR001296">
    <property type="entry name" value="Glyco_trans_1"/>
</dbReference>
<evidence type="ECO:0000259" key="2">
    <source>
        <dbReference type="Pfam" id="PF00534"/>
    </source>
</evidence>
<evidence type="ECO:0000313" key="4">
    <source>
        <dbReference type="EMBL" id="HGU52877.1"/>
    </source>
</evidence>
<feature type="domain" description="Glycosyl transferase family 1" evidence="2">
    <location>
        <begin position="185"/>
        <end position="339"/>
    </location>
</feature>
<dbReference type="Pfam" id="PF00534">
    <property type="entry name" value="Glycos_transf_1"/>
    <property type="match status" value="1"/>
</dbReference>
<organism evidence="4">
    <name type="scientific">Fervidobacterium pennivorans</name>
    <dbReference type="NCBI Taxonomy" id="93466"/>
    <lineage>
        <taxon>Bacteria</taxon>
        <taxon>Thermotogati</taxon>
        <taxon>Thermotogota</taxon>
        <taxon>Thermotogae</taxon>
        <taxon>Thermotogales</taxon>
        <taxon>Fervidobacteriaceae</taxon>
        <taxon>Fervidobacterium</taxon>
    </lineage>
</organism>
<dbReference type="Gene3D" id="3.40.50.2000">
    <property type="entry name" value="Glycogen Phosphorylase B"/>
    <property type="match status" value="2"/>
</dbReference>
<dbReference type="PANTHER" id="PTHR46401:SF2">
    <property type="entry name" value="GLYCOSYLTRANSFERASE WBBK-RELATED"/>
    <property type="match status" value="1"/>
</dbReference>
<reference evidence="4" key="1">
    <citation type="journal article" date="2020" name="mSystems">
        <title>Genome- and Community-Level Interaction Insights into Carbon Utilization and Element Cycling Functions of Hydrothermarchaeota in Hydrothermal Sediment.</title>
        <authorList>
            <person name="Zhou Z."/>
            <person name="Liu Y."/>
            <person name="Xu W."/>
            <person name="Pan J."/>
            <person name="Luo Z.H."/>
            <person name="Li M."/>
        </authorList>
    </citation>
    <scope>NUCLEOTIDE SEQUENCE [LARGE SCALE GENOMIC DNA]</scope>
    <source>
        <strain evidence="4">SpSt-61</strain>
    </source>
</reference>